<sequence>MEPLRSHTGRCLPLRRSNVDTDQIIPSEYCRSVRRTGYADALFARWRTDPDFVLEQPERAGATVLLAGAHFATGSSREHAVWALRDWGVAAVIAPSFGDIFCRNALKNGLLAVALPDRAVASLLERAERDAAFETTLDLVECRVSAGEQSWAFDIDARARRLLLAGHDDITATLTRQDAIARHERTRPHWLPALTPGSALFPTEQS</sequence>
<evidence type="ECO:0000256" key="9">
    <source>
        <dbReference type="ARBA" id="ARBA00023304"/>
    </source>
</evidence>
<evidence type="ECO:0000256" key="4">
    <source>
        <dbReference type="ARBA" id="ARBA00009845"/>
    </source>
</evidence>
<keyword evidence="9 10" id="KW-0100">Branched-chain amino acid biosynthesis</keyword>
<dbReference type="RefSeq" id="WP_201852802.1">
    <property type="nucleotide sequence ID" value="NZ_JAERRG010000008.1"/>
</dbReference>
<dbReference type="PANTHER" id="PTHR43345:SF5">
    <property type="entry name" value="3-ISOPROPYLMALATE DEHYDRATASE SMALL SUBUNIT"/>
    <property type="match status" value="1"/>
</dbReference>
<dbReference type="InterPro" id="IPR015928">
    <property type="entry name" value="Aconitase/3IPM_dehydase_swvl"/>
</dbReference>
<comment type="catalytic activity">
    <reaction evidence="1 10">
        <text>(2R,3S)-3-isopropylmalate = (2S)-2-isopropylmalate</text>
        <dbReference type="Rhea" id="RHEA:32287"/>
        <dbReference type="ChEBI" id="CHEBI:1178"/>
        <dbReference type="ChEBI" id="CHEBI:35121"/>
        <dbReference type="EC" id="4.2.1.33"/>
    </reaction>
</comment>
<dbReference type="NCBIfam" id="TIGR00171">
    <property type="entry name" value="leuD"/>
    <property type="match status" value="1"/>
</dbReference>
<reference evidence="12 13" key="1">
    <citation type="submission" date="2021-01" db="EMBL/GenBank/DDBJ databases">
        <title>WGS of actinomycetes isolated from Thailand.</title>
        <authorList>
            <person name="Thawai C."/>
        </authorList>
    </citation>
    <scope>NUCLEOTIDE SEQUENCE [LARGE SCALE GENOMIC DNA]</scope>
    <source>
        <strain evidence="12 13">CA3R110</strain>
    </source>
</reference>
<evidence type="ECO:0000259" key="11">
    <source>
        <dbReference type="Pfam" id="PF00694"/>
    </source>
</evidence>
<proteinExistence type="inferred from homology"/>
<dbReference type="PANTHER" id="PTHR43345">
    <property type="entry name" value="3-ISOPROPYLMALATE DEHYDRATASE SMALL SUBUNIT 2-RELATED-RELATED"/>
    <property type="match status" value="1"/>
</dbReference>
<dbReference type="Gene3D" id="3.20.19.10">
    <property type="entry name" value="Aconitase, domain 4"/>
    <property type="match status" value="1"/>
</dbReference>
<comment type="caution">
    <text evidence="12">The sequence shown here is derived from an EMBL/GenBank/DDBJ whole genome shotgun (WGS) entry which is preliminary data.</text>
</comment>
<keyword evidence="6 10" id="KW-0432">Leucine biosynthesis</keyword>
<evidence type="ECO:0000256" key="7">
    <source>
        <dbReference type="ARBA" id="ARBA00022605"/>
    </source>
</evidence>
<comment type="function">
    <text evidence="2 10">Catalyzes the isomerization between 2-isopropylmalate and 3-isopropylmalate, via the formation of 2-isopropylmaleate.</text>
</comment>
<protein>
    <recommendedName>
        <fullName evidence="10">3-isopropylmalate dehydratase small subunit</fullName>
        <ecNumber evidence="10">4.2.1.33</ecNumber>
    </recommendedName>
    <alternativeName>
        <fullName evidence="10">Alpha-IPM isomerase</fullName>
        <shortName evidence="10">IPMI</shortName>
    </alternativeName>
    <alternativeName>
        <fullName evidence="10">Isopropylmalate isomerase</fullName>
    </alternativeName>
</protein>
<evidence type="ECO:0000313" key="12">
    <source>
        <dbReference type="EMBL" id="MBL1114997.1"/>
    </source>
</evidence>
<comment type="pathway">
    <text evidence="3 10">Amino-acid biosynthesis; L-leucine biosynthesis; L-leucine from 3-methyl-2-oxobutanoate: step 2/4.</text>
</comment>
<evidence type="ECO:0000256" key="3">
    <source>
        <dbReference type="ARBA" id="ARBA00004729"/>
    </source>
</evidence>
<dbReference type="HAMAP" id="MF_01031">
    <property type="entry name" value="LeuD_type1"/>
    <property type="match status" value="1"/>
</dbReference>
<evidence type="ECO:0000313" key="13">
    <source>
        <dbReference type="Proteomes" id="UP000621510"/>
    </source>
</evidence>
<comment type="similarity">
    <text evidence="4 10">Belongs to the LeuD family. LeuD type 1 subfamily.</text>
</comment>
<dbReference type="EMBL" id="JAERRG010000008">
    <property type="protein sequence ID" value="MBL1114997.1"/>
    <property type="molecule type" value="Genomic_DNA"/>
</dbReference>
<gene>
    <name evidence="10 12" type="primary">leuD</name>
    <name evidence="12" type="ORF">JK364_21740</name>
</gene>
<dbReference type="SUPFAM" id="SSF52016">
    <property type="entry name" value="LeuD/IlvD-like"/>
    <property type="match status" value="1"/>
</dbReference>
<keyword evidence="7 10" id="KW-0028">Amino-acid biosynthesis</keyword>
<keyword evidence="13" id="KW-1185">Reference proteome</keyword>
<dbReference type="InterPro" id="IPR033940">
    <property type="entry name" value="IPMI_Swivel"/>
</dbReference>
<keyword evidence="8 10" id="KW-0456">Lyase</keyword>
<evidence type="ECO:0000256" key="10">
    <source>
        <dbReference type="HAMAP-Rule" id="MF_01031"/>
    </source>
</evidence>
<evidence type="ECO:0000256" key="2">
    <source>
        <dbReference type="ARBA" id="ARBA00002695"/>
    </source>
</evidence>
<evidence type="ECO:0000256" key="8">
    <source>
        <dbReference type="ARBA" id="ARBA00023239"/>
    </source>
</evidence>
<dbReference type="Proteomes" id="UP000621510">
    <property type="component" value="Unassembled WGS sequence"/>
</dbReference>
<comment type="subunit">
    <text evidence="5 10">Heterodimer of LeuC and LeuD.</text>
</comment>
<dbReference type="CDD" id="cd01577">
    <property type="entry name" value="IPMI_Swivel"/>
    <property type="match status" value="1"/>
</dbReference>
<dbReference type="NCBIfam" id="NF002458">
    <property type="entry name" value="PRK01641.1"/>
    <property type="match status" value="1"/>
</dbReference>
<dbReference type="InterPro" id="IPR050075">
    <property type="entry name" value="LeuD"/>
</dbReference>
<evidence type="ECO:0000256" key="5">
    <source>
        <dbReference type="ARBA" id="ARBA00011271"/>
    </source>
</evidence>
<evidence type="ECO:0000256" key="1">
    <source>
        <dbReference type="ARBA" id="ARBA00000491"/>
    </source>
</evidence>
<organism evidence="12 13">
    <name type="scientific">Streptomyces endocoffeicus</name>
    <dbReference type="NCBI Taxonomy" id="2898945"/>
    <lineage>
        <taxon>Bacteria</taxon>
        <taxon>Bacillati</taxon>
        <taxon>Actinomycetota</taxon>
        <taxon>Actinomycetes</taxon>
        <taxon>Kitasatosporales</taxon>
        <taxon>Streptomycetaceae</taxon>
        <taxon>Streptomyces</taxon>
    </lineage>
</organism>
<dbReference type="InterPro" id="IPR004431">
    <property type="entry name" value="3-IsopropMal_deHydase_ssu"/>
</dbReference>
<dbReference type="EC" id="4.2.1.33" evidence="10"/>
<feature type="domain" description="Aconitase A/isopropylmalate dehydratase small subunit swivel" evidence="11">
    <location>
        <begin position="1"/>
        <end position="116"/>
    </location>
</feature>
<dbReference type="InterPro" id="IPR000573">
    <property type="entry name" value="AconitaseA/IPMdHydase_ssu_swvl"/>
</dbReference>
<dbReference type="GO" id="GO:0003861">
    <property type="term" value="F:3-isopropylmalate dehydratase activity"/>
    <property type="evidence" value="ECO:0007669"/>
    <property type="project" value="UniProtKB-EC"/>
</dbReference>
<dbReference type="Pfam" id="PF00694">
    <property type="entry name" value="Aconitase_C"/>
    <property type="match status" value="1"/>
</dbReference>
<evidence type="ECO:0000256" key="6">
    <source>
        <dbReference type="ARBA" id="ARBA00022430"/>
    </source>
</evidence>
<name>A0ABS1PSV5_9ACTN</name>
<accession>A0ABS1PSV5</accession>